<dbReference type="VEuPathDB" id="TriTrypDB:TcCLB.510491.40"/>
<evidence type="ECO:0000313" key="1">
    <source>
        <dbReference type="EMBL" id="PWU97868.1"/>
    </source>
</evidence>
<dbReference type="VEuPathDB" id="TriTrypDB:C4B63_14g252"/>
<proteinExistence type="predicted"/>
<protein>
    <submittedName>
        <fullName evidence="1">Uncharacterized protein</fullName>
    </submittedName>
</protein>
<evidence type="ECO:0000313" key="2">
    <source>
        <dbReference type="Proteomes" id="UP000246121"/>
    </source>
</evidence>
<organism evidence="1 2">
    <name type="scientific">Trypanosoma cruzi</name>
    <dbReference type="NCBI Taxonomy" id="5693"/>
    <lineage>
        <taxon>Eukaryota</taxon>
        <taxon>Discoba</taxon>
        <taxon>Euglenozoa</taxon>
        <taxon>Kinetoplastea</taxon>
        <taxon>Metakinetoplastina</taxon>
        <taxon>Trypanosomatida</taxon>
        <taxon>Trypanosomatidae</taxon>
        <taxon>Trypanosoma</taxon>
        <taxon>Schizotrypanum</taxon>
    </lineage>
</organism>
<dbReference type="EMBL" id="PRFA01000014">
    <property type="protein sequence ID" value="PWU97868.1"/>
    <property type="molecule type" value="Genomic_DNA"/>
</dbReference>
<gene>
    <name evidence="1" type="ORF">C4B63_14g252</name>
</gene>
<name>A0A2V2VRJ5_TRYCR</name>
<dbReference type="Proteomes" id="UP000246121">
    <property type="component" value="Unassembled WGS sequence"/>
</dbReference>
<reference evidence="1 2" key="1">
    <citation type="journal article" date="2018" name="Microb. Genom.">
        <title>Expanding an expanded genome: long-read sequencing of Trypanosoma cruzi.</title>
        <authorList>
            <person name="Berna L."/>
            <person name="Rodriguez M."/>
            <person name="Chiribao M.L."/>
            <person name="Parodi-Talice A."/>
            <person name="Pita S."/>
            <person name="Rijo G."/>
            <person name="Alvarez-Valin F."/>
            <person name="Robello C."/>
        </authorList>
    </citation>
    <scope>NUCLEOTIDE SEQUENCE [LARGE SCALE GENOMIC DNA]</scope>
    <source>
        <strain evidence="1 2">Dm28c</strain>
    </source>
</reference>
<dbReference type="VEuPathDB" id="TriTrypDB:TCDM_11209"/>
<comment type="caution">
    <text evidence="1">The sequence shown here is derived from an EMBL/GenBank/DDBJ whole genome shotgun (WGS) entry which is preliminary data.</text>
</comment>
<dbReference type="VEuPathDB" id="TriTrypDB:Tc_MARK_3544"/>
<sequence>MSWARALQNYLVSPPHIRYRDGASVFERVCRAHLHGFPGHTIDVRSLPLLRRLRGEMLKSGTPEQKARTLETILACYSNANCSYTYDPVRSEKENHLLTLEQLQCLVEAQIAGVPVRAVHYRFLLQSPQLSQLSPNVPRLLFRKVANAEGVLTDDARVDVSVGLASGGHWEEALQLCPRFRLLDVIERVASSQRHGWRHACNLVSHLKEEAVVQEESYLVSTAAALALRFAATREMAIGRRMEKLIEAYFLQHRETTPPKRVIDYFISACSPEQWRFATGLVMRYNGRVEDAARIPLGKVMALMNGALQWERALLLYQAVPSALSSHERQHAAVHNHALVALAKGNLWQQAIQFYASQPAKNLHTYNVWLRMVLLERRIPFASVWESCIEALQHIENPDHRFAEGLAHLLASIGVWAAALNVAKTASEKTPRVLITAISAAVMASNERVAWKAAKELSSYRRGVSAKQFCTAVAIVGCCTKNVPQDLTDAMADALDSCTISQEQFDDAMCHLGRCMALLGGAARNDTNAEAPSAIRLILRREGAERNPASWVFALALLKKISDRGWSLKAVAPAMLSSGLGASIAIRFLPG</sequence>
<dbReference type="VEuPathDB" id="TriTrypDB:C3747_19g310"/>
<accession>A0A2V2VRJ5</accession>
<dbReference type="VEuPathDB" id="TriTrypDB:TCSYLVIO_004800"/>
<dbReference type="VEuPathDB" id="TriTrypDB:ECC02_000377"/>
<dbReference type="VEuPathDB" id="TriTrypDB:TcBrA4_0014530"/>
<dbReference type="VEuPathDB" id="TriTrypDB:TcG_08102"/>
<dbReference type="VEuPathDB" id="TriTrypDB:BCY84_10679"/>
<dbReference type="AlphaFoldDB" id="A0A2V2VRJ5"/>
<dbReference type="VEuPathDB" id="TriTrypDB:TcCL_NonESM02902"/>
<dbReference type="VEuPathDB" id="TriTrypDB:TcCLB.511633.20"/>